<organism evidence="2">
    <name type="scientific">freshwater metagenome</name>
    <dbReference type="NCBI Taxonomy" id="449393"/>
    <lineage>
        <taxon>unclassified sequences</taxon>
        <taxon>metagenomes</taxon>
        <taxon>ecological metagenomes</taxon>
    </lineage>
</organism>
<dbReference type="Pfam" id="PF13641">
    <property type="entry name" value="Glyco_tranf_2_3"/>
    <property type="match status" value="1"/>
</dbReference>
<dbReference type="InterPro" id="IPR029044">
    <property type="entry name" value="Nucleotide-diphossugar_trans"/>
</dbReference>
<proteinExistence type="predicted"/>
<protein>
    <submittedName>
        <fullName evidence="2">Unannotated protein</fullName>
    </submittedName>
</protein>
<feature type="transmembrane region" description="Helical" evidence="1">
    <location>
        <begin position="647"/>
        <end position="670"/>
    </location>
</feature>
<feature type="transmembrane region" description="Helical" evidence="1">
    <location>
        <begin position="355"/>
        <end position="374"/>
    </location>
</feature>
<dbReference type="SUPFAM" id="SSF53448">
    <property type="entry name" value="Nucleotide-diphospho-sugar transferases"/>
    <property type="match status" value="1"/>
</dbReference>
<dbReference type="PANTHER" id="PTHR43685">
    <property type="entry name" value="GLYCOSYLTRANSFERASE"/>
    <property type="match status" value="1"/>
</dbReference>
<dbReference type="EMBL" id="CAEZVS010000012">
    <property type="protein sequence ID" value="CAB4630172.1"/>
    <property type="molecule type" value="Genomic_DNA"/>
</dbReference>
<feature type="transmembrane region" description="Helical" evidence="1">
    <location>
        <begin position="708"/>
        <end position="726"/>
    </location>
</feature>
<feature type="transmembrane region" description="Helical" evidence="1">
    <location>
        <begin position="620"/>
        <end position="640"/>
    </location>
</feature>
<sequence length="918" mass="96863">MTVNVSAVVLSHDEPVSLTRVLNQLSKQTIPPSRILVVDTSKTEVAPTAGFETLKLNHKTSFALAIDAAVKHLATDGYIWILHDDSAPDADALEKLLKEIELSPSLAVVGPKQVDWDDPKLIKQMGLTLTRGGKLFSRVRGEFDQGQHDHLEDVMAVGTAGALVNLEKYRDLGGFDPKAPPLAADVDFSIRARLSGGRVAVAPASKIAHQMLSMNGKRSKSWLGGTPAKAIRHAELYLALSYASFIGFVLGWLLLIPFAILNSVALLVRKRASSIPAELAAAGTTFMQLGKILSSRSRIRRTTTAKLRSLASLRATRQELKSSNQRAKDQEVSTQLLAAHARGDNEEITQSPNSGFLSSGAVWFALGLVGLNALWIPTHFAVSGAGVIPLSSNWLEIFGQAGSMNQSLGLGFVAAADPFSWVLAILSAPVFFQPSVSITIVLFLATAIAFTGMFYLSGLISRSNPLRLTAALSYALWPALTSSITDTGFAQVVAIIALPYLAHSIAKIAGLGLSNPGSFVSTWSQVGVSGILLALIAASSPVLGLTLIVLIVGLAIARPSKLMALLFTTGLTLVWFVPLALERLSTVSPLAILMSPGFASPGTLAANWTLPFFGFEFDSLAFGLFIAVPILLLALVSLLTPGAKASLGLWIVALTALAVAFVGAGVSFSFGQITSVNLELSSVMALYGLAVIACFAQLSSASTTLRSIAISLVALLGIAPAAFAMATNPPAVSYSDGRTVPSIIQADADAGMFVRTLKLGAGPDAVTAELFEGSGVKLEQVSTAYQITNSGLSDQNPQYQVLGQLVANLVSANGSDVLTPLEEFGISYILVSPADRDLQMALDSTSGLESIGETDFGQLWKVQSVVSEPRVTELDFAVTKILSLGALLLYVLLALPTSSIRKRNGKESAIFVDVEESN</sequence>
<feature type="transmembrane region" description="Helical" evidence="1">
    <location>
        <begin position="562"/>
        <end position="581"/>
    </location>
</feature>
<evidence type="ECO:0000256" key="1">
    <source>
        <dbReference type="SAM" id="Phobius"/>
    </source>
</evidence>
<feature type="transmembrane region" description="Helical" evidence="1">
    <location>
        <begin position="876"/>
        <end position="895"/>
    </location>
</feature>
<keyword evidence="1" id="KW-1133">Transmembrane helix</keyword>
<evidence type="ECO:0000313" key="2">
    <source>
        <dbReference type="EMBL" id="CAB4630172.1"/>
    </source>
</evidence>
<feature type="transmembrane region" description="Helical" evidence="1">
    <location>
        <begin position="236"/>
        <end position="261"/>
    </location>
</feature>
<feature type="transmembrane region" description="Helical" evidence="1">
    <location>
        <begin position="472"/>
        <end position="502"/>
    </location>
</feature>
<keyword evidence="1" id="KW-0812">Transmembrane</keyword>
<name>A0A6J6IZK6_9ZZZZ</name>
<dbReference type="InterPro" id="IPR050834">
    <property type="entry name" value="Glycosyltransf_2"/>
</dbReference>
<accession>A0A6J6IZK6</accession>
<dbReference type="AlphaFoldDB" id="A0A6J6IZK6"/>
<dbReference type="Gene3D" id="3.90.550.10">
    <property type="entry name" value="Spore Coat Polysaccharide Biosynthesis Protein SpsA, Chain A"/>
    <property type="match status" value="1"/>
</dbReference>
<feature type="transmembrane region" description="Helical" evidence="1">
    <location>
        <begin position="438"/>
        <end position="460"/>
    </location>
</feature>
<feature type="transmembrane region" description="Helical" evidence="1">
    <location>
        <begin position="676"/>
        <end position="696"/>
    </location>
</feature>
<reference evidence="2" key="1">
    <citation type="submission" date="2020-05" db="EMBL/GenBank/DDBJ databases">
        <authorList>
            <person name="Chiriac C."/>
            <person name="Salcher M."/>
            <person name="Ghai R."/>
            <person name="Kavagutti S V."/>
        </authorList>
    </citation>
    <scope>NUCLEOTIDE SEQUENCE</scope>
</reference>
<gene>
    <name evidence="2" type="ORF">UFOPK2106_00184</name>
</gene>
<feature type="transmembrane region" description="Helical" evidence="1">
    <location>
        <begin position="522"/>
        <end position="555"/>
    </location>
</feature>
<feature type="transmembrane region" description="Helical" evidence="1">
    <location>
        <begin position="410"/>
        <end position="432"/>
    </location>
</feature>
<dbReference type="PANTHER" id="PTHR43685:SF3">
    <property type="entry name" value="SLR2126 PROTEIN"/>
    <property type="match status" value="1"/>
</dbReference>
<keyword evidence="1" id="KW-0472">Membrane</keyword>